<dbReference type="RefSeq" id="WP_379738643.1">
    <property type="nucleotide sequence ID" value="NZ_JBHSVN010000001.1"/>
</dbReference>
<dbReference type="InterPro" id="IPR007352">
    <property type="entry name" value="DUF420"/>
</dbReference>
<protein>
    <submittedName>
        <fullName evidence="2">DUF420 domain-containing protein</fullName>
    </submittedName>
</protein>
<dbReference type="AlphaFoldDB" id="A0ABD5UNX1"/>
<feature type="transmembrane region" description="Helical" evidence="1">
    <location>
        <begin position="169"/>
        <end position="188"/>
    </location>
</feature>
<feature type="transmembrane region" description="Helical" evidence="1">
    <location>
        <begin position="123"/>
        <end position="148"/>
    </location>
</feature>
<dbReference type="PANTHER" id="PTHR37692">
    <property type="entry name" value="HYPOTHETICAL MEMBRANE SPANNING PROTEIN"/>
    <property type="match status" value="1"/>
</dbReference>
<dbReference type="EMBL" id="JBHSXL010000001">
    <property type="protein sequence ID" value="MFC6891031.1"/>
    <property type="molecule type" value="Genomic_DNA"/>
</dbReference>
<accession>A0ABD5UNX1</accession>
<gene>
    <name evidence="2" type="ORF">ACFQE9_00070</name>
</gene>
<keyword evidence="1" id="KW-0472">Membrane</keyword>
<name>A0ABD5UNX1_9EURY</name>
<keyword evidence="1" id="KW-1133">Transmembrane helix</keyword>
<dbReference type="Pfam" id="PF04238">
    <property type="entry name" value="DUF420"/>
    <property type="match status" value="1"/>
</dbReference>
<organism evidence="2 3">
    <name type="scientific">Halopenitus salinus</name>
    <dbReference type="NCBI Taxonomy" id="1198295"/>
    <lineage>
        <taxon>Archaea</taxon>
        <taxon>Methanobacteriati</taxon>
        <taxon>Methanobacteriota</taxon>
        <taxon>Stenosarchaea group</taxon>
        <taxon>Halobacteria</taxon>
        <taxon>Halobacteriales</taxon>
        <taxon>Haloferacaceae</taxon>
        <taxon>Halopenitus</taxon>
    </lineage>
</organism>
<sequence length="196" mass="21369">MAVPLSLRRRAKEHPKALTALCSVVGYAVVLGVFLVPAVESLFPDLSRSTIDLLTHAIAVVNSITIVTLSVGWYRIRNGDVEGHRRAMVASFVLIVSFLGIYVPRVAGGGTKRFDGPELVTIVYLAMLAIHIILSILAVPIVIYAIVLGLTHTERELRTETPHARVGRIAAGSWLLSLVLGVVTYLLLNHVYAYTY</sequence>
<evidence type="ECO:0000313" key="2">
    <source>
        <dbReference type="EMBL" id="MFC6891031.1"/>
    </source>
</evidence>
<reference evidence="2 3" key="1">
    <citation type="journal article" date="2019" name="Int. J. Syst. Evol. Microbiol.">
        <title>The Global Catalogue of Microorganisms (GCM) 10K type strain sequencing project: providing services to taxonomists for standard genome sequencing and annotation.</title>
        <authorList>
            <consortium name="The Broad Institute Genomics Platform"/>
            <consortium name="The Broad Institute Genome Sequencing Center for Infectious Disease"/>
            <person name="Wu L."/>
            <person name="Ma J."/>
        </authorList>
    </citation>
    <scope>NUCLEOTIDE SEQUENCE [LARGE SCALE GENOMIC DNA]</scope>
    <source>
        <strain evidence="2 3">SKJ47</strain>
    </source>
</reference>
<comment type="caution">
    <text evidence="2">The sequence shown here is derived from an EMBL/GenBank/DDBJ whole genome shotgun (WGS) entry which is preliminary data.</text>
</comment>
<feature type="transmembrane region" description="Helical" evidence="1">
    <location>
        <begin position="17"/>
        <end position="36"/>
    </location>
</feature>
<feature type="transmembrane region" description="Helical" evidence="1">
    <location>
        <begin position="56"/>
        <end position="74"/>
    </location>
</feature>
<keyword evidence="3" id="KW-1185">Reference proteome</keyword>
<dbReference type="PANTHER" id="PTHR37692:SF1">
    <property type="entry name" value="DUF420 DOMAIN-CONTAINING PROTEIN"/>
    <property type="match status" value="1"/>
</dbReference>
<keyword evidence="1" id="KW-0812">Transmembrane</keyword>
<dbReference type="Proteomes" id="UP001596296">
    <property type="component" value="Unassembled WGS sequence"/>
</dbReference>
<proteinExistence type="predicted"/>
<evidence type="ECO:0000256" key="1">
    <source>
        <dbReference type="SAM" id="Phobius"/>
    </source>
</evidence>
<feature type="transmembrane region" description="Helical" evidence="1">
    <location>
        <begin position="86"/>
        <end position="103"/>
    </location>
</feature>
<evidence type="ECO:0000313" key="3">
    <source>
        <dbReference type="Proteomes" id="UP001596296"/>
    </source>
</evidence>